<dbReference type="Gene3D" id="1.20.1260.10">
    <property type="match status" value="1"/>
</dbReference>
<dbReference type="PANTHER" id="PTHR36933">
    <property type="entry name" value="SLL0788 PROTEIN"/>
    <property type="match status" value="1"/>
</dbReference>
<dbReference type="InterPro" id="IPR005183">
    <property type="entry name" value="DUF305_CopM-like"/>
</dbReference>
<proteinExistence type="predicted"/>
<dbReference type="PANTHER" id="PTHR36933:SF1">
    <property type="entry name" value="SLL0788 PROTEIN"/>
    <property type="match status" value="1"/>
</dbReference>
<organism evidence="2">
    <name type="scientific">Oscillatoriales cyanobacterium SpSt-418</name>
    <dbReference type="NCBI Taxonomy" id="2282169"/>
    <lineage>
        <taxon>Bacteria</taxon>
        <taxon>Bacillati</taxon>
        <taxon>Cyanobacteriota</taxon>
        <taxon>Cyanophyceae</taxon>
        <taxon>Oscillatoriophycideae</taxon>
        <taxon>Oscillatoriales</taxon>
    </lineage>
</organism>
<dbReference type="InterPro" id="IPR012347">
    <property type="entry name" value="Ferritin-like"/>
</dbReference>
<sequence>MRQKVFSYTLIGLLTSGVFTGLAIANTDRPSPPLLAQGYMRRGQVDQHFIEMMIPHHQDAVDMAELALTRATHPELKKLAQTIKQDQTREIQQMRAWYQAWYGTSVPVAFRGGGMMGRGMGMSGGMGCMMTVDLDSLKTSSDFDREFIQQMIPHHQMAVRMAQMLLYRTNRPEMQKLGNNIIRTQTAEINQMEQWYQTWYRPKSQN</sequence>
<evidence type="ECO:0000259" key="1">
    <source>
        <dbReference type="Pfam" id="PF03713"/>
    </source>
</evidence>
<comment type="caution">
    <text evidence="2">The sequence shown here is derived from an EMBL/GenBank/DDBJ whole genome shotgun (WGS) entry which is preliminary data.</text>
</comment>
<name>A0A7C3KI33_9CYAN</name>
<protein>
    <submittedName>
        <fullName evidence="2">DUF305 domain-containing protein</fullName>
    </submittedName>
</protein>
<accession>A0A7C3KI33</accession>
<reference evidence="2" key="1">
    <citation type="journal article" date="2020" name="mSystems">
        <title>Genome- and Community-Level Interaction Insights into Carbon Utilization and Element Cycling Functions of Hydrothermarchaeota in Hydrothermal Sediment.</title>
        <authorList>
            <person name="Zhou Z."/>
            <person name="Liu Y."/>
            <person name="Xu W."/>
            <person name="Pan J."/>
            <person name="Luo Z.H."/>
            <person name="Li M."/>
        </authorList>
    </citation>
    <scope>NUCLEOTIDE SEQUENCE [LARGE SCALE GENOMIC DNA]</scope>
    <source>
        <strain evidence="2">SpSt-418</strain>
    </source>
</reference>
<evidence type="ECO:0000313" key="2">
    <source>
        <dbReference type="EMBL" id="HFN01287.1"/>
    </source>
</evidence>
<dbReference type="EMBL" id="DSRU01000394">
    <property type="protein sequence ID" value="HFN01287.1"/>
    <property type="molecule type" value="Genomic_DNA"/>
</dbReference>
<feature type="domain" description="DUF305" evidence="1">
    <location>
        <begin position="46"/>
        <end position="196"/>
    </location>
</feature>
<dbReference type="AlphaFoldDB" id="A0A7C3KI33"/>
<dbReference type="Pfam" id="PF03713">
    <property type="entry name" value="DUF305"/>
    <property type="match status" value="1"/>
</dbReference>
<gene>
    <name evidence="2" type="ORF">ENR64_26790</name>
</gene>